<dbReference type="STRING" id="651561.BBI00_22480"/>
<dbReference type="CDD" id="cd17535">
    <property type="entry name" value="REC_NarL-like"/>
    <property type="match status" value="1"/>
</dbReference>
<evidence type="ECO:0000256" key="3">
    <source>
        <dbReference type="ARBA" id="ARBA00023125"/>
    </source>
</evidence>
<comment type="caution">
    <text evidence="8">The sequence shown here is derived from an EMBL/GenBank/DDBJ whole genome shotgun (WGS) entry which is preliminary data.</text>
</comment>
<dbReference type="InterPro" id="IPR039420">
    <property type="entry name" value="WalR-like"/>
</dbReference>
<feature type="modified residue" description="4-aspartylphosphate" evidence="5">
    <location>
        <position position="57"/>
    </location>
</feature>
<dbReference type="OrthoDB" id="9797341at2"/>
<dbReference type="RefSeq" id="WP_065401099.1">
    <property type="nucleotide sequence ID" value="NZ_CP033811.1"/>
</dbReference>
<dbReference type="PANTHER" id="PTHR43214">
    <property type="entry name" value="TWO-COMPONENT RESPONSE REGULATOR"/>
    <property type="match status" value="1"/>
</dbReference>
<dbReference type="InterPro" id="IPR001789">
    <property type="entry name" value="Sig_transdc_resp-reg_receiver"/>
</dbReference>
<evidence type="ECO:0000313" key="8">
    <source>
        <dbReference type="EMBL" id="OCA68357.1"/>
    </source>
</evidence>
<dbReference type="KEGG" id="carh:EGY05_00430"/>
<evidence type="ECO:0000313" key="9">
    <source>
        <dbReference type="Proteomes" id="UP000093432"/>
    </source>
</evidence>
<dbReference type="PROSITE" id="PS50110">
    <property type="entry name" value="RESPONSE_REGULATORY"/>
    <property type="match status" value="1"/>
</dbReference>
<keyword evidence="4" id="KW-0804">Transcription</keyword>
<dbReference type="Proteomes" id="UP000093432">
    <property type="component" value="Unassembled WGS sequence"/>
</dbReference>
<evidence type="ECO:0000256" key="1">
    <source>
        <dbReference type="ARBA" id="ARBA00022553"/>
    </source>
</evidence>
<keyword evidence="2" id="KW-0805">Transcription regulation</keyword>
<dbReference type="SUPFAM" id="SSF52172">
    <property type="entry name" value="CheY-like"/>
    <property type="match status" value="1"/>
</dbReference>
<dbReference type="GO" id="GO:0006355">
    <property type="term" value="P:regulation of DNA-templated transcription"/>
    <property type="evidence" value="ECO:0007669"/>
    <property type="project" value="InterPro"/>
</dbReference>
<dbReference type="Pfam" id="PF00072">
    <property type="entry name" value="Response_reg"/>
    <property type="match status" value="1"/>
</dbReference>
<organism evidence="8 9">
    <name type="scientific">Chryseobacterium arthrosphaerae</name>
    <dbReference type="NCBI Taxonomy" id="651561"/>
    <lineage>
        <taxon>Bacteria</taxon>
        <taxon>Pseudomonadati</taxon>
        <taxon>Bacteroidota</taxon>
        <taxon>Flavobacteriia</taxon>
        <taxon>Flavobacteriales</taxon>
        <taxon>Weeksellaceae</taxon>
        <taxon>Chryseobacterium group</taxon>
        <taxon>Chryseobacterium</taxon>
    </lineage>
</organism>
<evidence type="ECO:0000256" key="4">
    <source>
        <dbReference type="ARBA" id="ARBA00023163"/>
    </source>
</evidence>
<dbReference type="GO" id="GO:0000160">
    <property type="term" value="P:phosphorelay signal transduction system"/>
    <property type="evidence" value="ECO:0007669"/>
    <property type="project" value="InterPro"/>
</dbReference>
<evidence type="ECO:0000259" key="6">
    <source>
        <dbReference type="PROSITE" id="PS50043"/>
    </source>
</evidence>
<feature type="domain" description="HTH luxR-type" evidence="6">
    <location>
        <begin position="144"/>
        <end position="209"/>
    </location>
</feature>
<dbReference type="EMBL" id="MAYG01000032">
    <property type="protein sequence ID" value="OCA68357.1"/>
    <property type="molecule type" value="Genomic_DNA"/>
</dbReference>
<proteinExistence type="predicted"/>
<dbReference type="AlphaFoldDB" id="A0A1B8ZA26"/>
<accession>A0A1B8ZA26</accession>
<dbReference type="InterPro" id="IPR011006">
    <property type="entry name" value="CheY-like_superfamily"/>
</dbReference>
<feature type="domain" description="Response regulatory" evidence="7">
    <location>
        <begin position="4"/>
        <end position="122"/>
    </location>
</feature>
<evidence type="ECO:0000256" key="5">
    <source>
        <dbReference type="PROSITE-ProRule" id="PRU00169"/>
    </source>
</evidence>
<dbReference type="InterPro" id="IPR000792">
    <property type="entry name" value="Tscrpt_reg_LuxR_C"/>
</dbReference>
<dbReference type="CDD" id="cd06170">
    <property type="entry name" value="LuxR_C_like"/>
    <property type="match status" value="1"/>
</dbReference>
<dbReference type="Pfam" id="PF00196">
    <property type="entry name" value="GerE"/>
    <property type="match status" value="1"/>
</dbReference>
<dbReference type="SMART" id="SM00421">
    <property type="entry name" value="HTH_LUXR"/>
    <property type="match status" value="1"/>
</dbReference>
<dbReference type="InterPro" id="IPR058245">
    <property type="entry name" value="NreC/VraR/RcsB-like_REC"/>
</dbReference>
<evidence type="ECO:0000256" key="2">
    <source>
        <dbReference type="ARBA" id="ARBA00023015"/>
    </source>
</evidence>
<name>A0A1B8ZA26_9FLAO</name>
<gene>
    <name evidence="8" type="ORF">BBI00_22480</name>
</gene>
<dbReference type="PANTHER" id="PTHR43214:SF41">
    <property type="entry name" value="NITRATE_NITRITE RESPONSE REGULATOR PROTEIN NARP"/>
    <property type="match status" value="1"/>
</dbReference>
<keyword evidence="1 5" id="KW-0597">Phosphoprotein</keyword>
<dbReference type="SUPFAM" id="SSF46894">
    <property type="entry name" value="C-terminal effector domain of the bipartite response regulators"/>
    <property type="match status" value="1"/>
</dbReference>
<sequence length="212" mass="24026">MKKSIVIVDDHILIAKALEGIISNFSEFEVIYVCENGKDLIEKFEEGNRIPDIILLDISMPIMDGFETAAWLTKNHPDIKVMALSMQGDDNSVIKMIKNGAKGYLLKNTHPKDLETALSRLNTDGFFYPEWASKIIFSNLGKEESEVSIKISEREKEFLKYTVTELSYKEIADRMCCSPRTVESYRDQLCEKLDLKTRVGLAVFAIKNGFAG</sequence>
<evidence type="ECO:0000259" key="7">
    <source>
        <dbReference type="PROSITE" id="PS50110"/>
    </source>
</evidence>
<dbReference type="Gene3D" id="3.40.50.2300">
    <property type="match status" value="1"/>
</dbReference>
<protein>
    <submittedName>
        <fullName evidence="8">DNA-binding response regulator</fullName>
    </submittedName>
</protein>
<keyword evidence="3 8" id="KW-0238">DNA-binding</keyword>
<dbReference type="PROSITE" id="PS50043">
    <property type="entry name" value="HTH_LUXR_2"/>
    <property type="match status" value="1"/>
</dbReference>
<dbReference type="InterPro" id="IPR016032">
    <property type="entry name" value="Sig_transdc_resp-reg_C-effctor"/>
</dbReference>
<dbReference type="GO" id="GO:0003677">
    <property type="term" value="F:DNA binding"/>
    <property type="evidence" value="ECO:0007669"/>
    <property type="project" value="UniProtKB-KW"/>
</dbReference>
<reference evidence="9" key="1">
    <citation type="submission" date="2016-07" db="EMBL/GenBank/DDBJ databases">
        <authorList>
            <person name="Florea S."/>
            <person name="Webb J.S."/>
            <person name="Jaromczyk J."/>
            <person name="Schardl C.L."/>
        </authorList>
    </citation>
    <scope>NUCLEOTIDE SEQUENCE [LARGE SCALE GENOMIC DNA]</scope>
    <source>
        <strain evidence="9">CC-VM-7</strain>
    </source>
</reference>
<dbReference type="SMART" id="SM00448">
    <property type="entry name" value="REC"/>
    <property type="match status" value="1"/>
</dbReference>